<dbReference type="RefSeq" id="WP_055734040.1">
    <property type="nucleotide sequence ID" value="NZ_BMDY01000030.1"/>
</dbReference>
<proteinExistence type="predicted"/>
<evidence type="ECO:0000313" key="3">
    <source>
        <dbReference type="EMBL" id="GGB19554.1"/>
    </source>
</evidence>
<dbReference type="InterPro" id="IPR022529">
    <property type="entry name" value="DUF3530"/>
</dbReference>
<comment type="caution">
    <text evidence="3">The sequence shown here is derived from an EMBL/GenBank/DDBJ whole genome shotgun (WGS) entry which is preliminary data.</text>
</comment>
<feature type="coiled-coil region" evidence="1">
    <location>
        <begin position="110"/>
        <end position="137"/>
    </location>
</feature>
<reference evidence="4" key="1">
    <citation type="journal article" date="2019" name="Int. J. Syst. Evol. Microbiol.">
        <title>The Global Catalogue of Microorganisms (GCM) 10K type strain sequencing project: providing services to taxonomists for standard genome sequencing and annotation.</title>
        <authorList>
            <consortium name="The Broad Institute Genomics Platform"/>
            <consortium name="The Broad Institute Genome Sequencing Center for Infectious Disease"/>
            <person name="Wu L."/>
            <person name="Ma J."/>
        </authorList>
    </citation>
    <scope>NUCLEOTIDE SEQUENCE [LARGE SCALE GENOMIC DNA]</scope>
    <source>
        <strain evidence="4">CGMCC 1.10131</strain>
    </source>
</reference>
<name>A0ABQ1I854_9ALTE</name>
<protein>
    <recommendedName>
        <fullName evidence="5">DUF3530 domain-containing protein</fullName>
    </recommendedName>
</protein>
<keyword evidence="4" id="KW-1185">Reference proteome</keyword>
<gene>
    <name evidence="3" type="ORF">GCM10007414_36210</name>
</gene>
<dbReference type="SUPFAM" id="SSF53474">
    <property type="entry name" value="alpha/beta-Hydrolases"/>
    <property type="match status" value="1"/>
</dbReference>
<dbReference type="InterPro" id="IPR029058">
    <property type="entry name" value="AB_hydrolase_fold"/>
</dbReference>
<organism evidence="3 4">
    <name type="scientific">Agarivorans gilvus</name>
    <dbReference type="NCBI Taxonomy" id="680279"/>
    <lineage>
        <taxon>Bacteria</taxon>
        <taxon>Pseudomonadati</taxon>
        <taxon>Pseudomonadota</taxon>
        <taxon>Gammaproteobacteria</taxon>
        <taxon>Alteromonadales</taxon>
        <taxon>Alteromonadaceae</taxon>
        <taxon>Agarivorans</taxon>
    </lineage>
</organism>
<keyword evidence="2" id="KW-0732">Signal</keyword>
<evidence type="ECO:0000313" key="4">
    <source>
        <dbReference type="Proteomes" id="UP000651977"/>
    </source>
</evidence>
<evidence type="ECO:0008006" key="5">
    <source>
        <dbReference type="Google" id="ProtNLM"/>
    </source>
</evidence>
<dbReference type="EMBL" id="BMDY01000030">
    <property type="protein sequence ID" value="GGB19554.1"/>
    <property type="molecule type" value="Genomic_DNA"/>
</dbReference>
<evidence type="ECO:0000256" key="2">
    <source>
        <dbReference type="SAM" id="SignalP"/>
    </source>
</evidence>
<accession>A0ABQ1I854</accession>
<sequence>MRKLLACLLAYSISSSAVWAQWQASDFSHWQVQGELKPLQVAEQQYVSLWLEEQTPQKRGSILLLPDWGESPSAANSIDSLRQALPQWGWETGAILPPSPMAGLMQSSAITQQEEARQQYKQDLQTLLEAAKQAQQEQFGFQVIVAQGVMGAWLVELLAEQQLPAPDGLVLVSAYYPDQQLNQQLAEQAAQLSLPILDIYADDYNHWQQTARQQRLIASTKSQKLNYRQTELPATAQTQPNSAKLNKAVYGWFNALGWY</sequence>
<feature type="signal peptide" evidence="2">
    <location>
        <begin position="1"/>
        <end position="20"/>
    </location>
</feature>
<dbReference type="Pfam" id="PF12048">
    <property type="entry name" value="DUF3530"/>
    <property type="match status" value="1"/>
</dbReference>
<dbReference type="Proteomes" id="UP000651977">
    <property type="component" value="Unassembled WGS sequence"/>
</dbReference>
<evidence type="ECO:0000256" key="1">
    <source>
        <dbReference type="SAM" id="Coils"/>
    </source>
</evidence>
<feature type="chain" id="PRO_5045356326" description="DUF3530 domain-containing protein" evidence="2">
    <location>
        <begin position="21"/>
        <end position="259"/>
    </location>
</feature>
<keyword evidence="1" id="KW-0175">Coiled coil</keyword>